<evidence type="ECO:0000256" key="5">
    <source>
        <dbReference type="ARBA" id="ARBA00022741"/>
    </source>
</evidence>
<gene>
    <name evidence="9" type="ORF">COY16_01045</name>
</gene>
<dbReference type="GO" id="GO:0009398">
    <property type="term" value="P:FMN biosynthetic process"/>
    <property type="evidence" value="ECO:0007669"/>
    <property type="project" value="TreeGrafter"/>
</dbReference>
<reference evidence="10" key="1">
    <citation type="submission" date="2017-09" db="EMBL/GenBank/DDBJ databases">
        <title>Depth-based differentiation of microbial function through sediment-hosted aquifers and enrichment of novel symbionts in the deep terrestrial subsurface.</title>
        <authorList>
            <person name="Probst A.J."/>
            <person name="Ladd B."/>
            <person name="Jarett J.K."/>
            <person name="Geller-Mcgrath D.E."/>
            <person name="Sieber C.M.K."/>
            <person name="Emerson J.B."/>
            <person name="Anantharaman K."/>
            <person name="Thomas B.C."/>
            <person name="Malmstrom R."/>
            <person name="Stieglmeier M."/>
            <person name="Klingl A."/>
            <person name="Woyke T."/>
            <person name="Ryan C.M."/>
            <person name="Banfield J.F."/>
        </authorList>
    </citation>
    <scope>NUCLEOTIDE SEQUENCE [LARGE SCALE GENOMIC DNA]</scope>
</reference>
<dbReference type="PANTHER" id="PTHR22749">
    <property type="entry name" value="RIBOFLAVIN KINASE/FMN ADENYLYLTRANSFERASE"/>
    <property type="match status" value="1"/>
</dbReference>
<proteinExistence type="predicted"/>
<dbReference type="InterPro" id="IPR023465">
    <property type="entry name" value="Riboflavin_kinase_dom_sf"/>
</dbReference>
<dbReference type="SUPFAM" id="SSF82114">
    <property type="entry name" value="Riboflavin kinase-like"/>
    <property type="match status" value="1"/>
</dbReference>
<protein>
    <recommendedName>
        <fullName evidence="1">riboflavin kinase</fullName>
        <ecNumber evidence="1">2.7.1.26</ecNumber>
    </recommendedName>
</protein>
<dbReference type="EMBL" id="PFOB01000013">
    <property type="protein sequence ID" value="PIZ63816.1"/>
    <property type="molecule type" value="Genomic_DNA"/>
</dbReference>
<dbReference type="Pfam" id="PF01687">
    <property type="entry name" value="Flavokinase"/>
    <property type="match status" value="1"/>
</dbReference>
<keyword evidence="2" id="KW-0285">Flavoprotein</keyword>
<evidence type="ECO:0000313" key="9">
    <source>
        <dbReference type="EMBL" id="PIZ63816.1"/>
    </source>
</evidence>
<dbReference type="GO" id="GO:0005524">
    <property type="term" value="F:ATP binding"/>
    <property type="evidence" value="ECO:0007669"/>
    <property type="project" value="UniProtKB-KW"/>
</dbReference>
<keyword evidence="5" id="KW-0547">Nucleotide-binding</keyword>
<dbReference type="Gene3D" id="2.40.30.30">
    <property type="entry name" value="Riboflavin kinase-like"/>
    <property type="match status" value="1"/>
</dbReference>
<name>A0A2M7U170_9BACT</name>
<organism evidence="9 10">
    <name type="scientific">Candidatus Roizmanbacteria bacterium CG_4_10_14_0_2_um_filter_39_13</name>
    <dbReference type="NCBI Taxonomy" id="1974825"/>
    <lineage>
        <taxon>Bacteria</taxon>
        <taxon>Candidatus Roizmaniibacteriota</taxon>
    </lineage>
</organism>
<evidence type="ECO:0000259" key="8">
    <source>
        <dbReference type="SMART" id="SM00904"/>
    </source>
</evidence>
<dbReference type="GO" id="GO:0008531">
    <property type="term" value="F:riboflavin kinase activity"/>
    <property type="evidence" value="ECO:0007669"/>
    <property type="project" value="UniProtKB-EC"/>
</dbReference>
<keyword evidence="6" id="KW-0067">ATP-binding</keyword>
<comment type="caution">
    <text evidence="9">The sequence shown here is derived from an EMBL/GenBank/DDBJ whole genome shotgun (WGS) entry which is preliminary data.</text>
</comment>
<keyword evidence="4" id="KW-0808">Transferase</keyword>
<evidence type="ECO:0000256" key="7">
    <source>
        <dbReference type="ARBA" id="ARBA00047880"/>
    </source>
</evidence>
<dbReference type="InterPro" id="IPR015865">
    <property type="entry name" value="Riboflavin_kinase_bac/euk"/>
</dbReference>
<comment type="catalytic activity">
    <reaction evidence="7">
        <text>riboflavin + ATP = FMN + ADP + H(+)</text>
        <dbReference type="Rhea" id="RHEA:14357"/>
        <dbReference type="ChEBI" id="CHEBI:15378"/>
        <dbReference type="ChEBI" id="CHEBI:30616"/>
        <dbReference type="ChEBI" id="CHEBI:57986"/>
        <dbReference type="ChEBI" id="CHEBI:58210"/>
        <dbReference type="ChEBI" id="CHEBI:456216"/>
        <dbReference type="EC" id="2.7.1.26"/>
    </reaction>
</comment>
<evidence type="ECO:0000256" key="2">
    <source>
        <dbReference type="ARBA" id="ARBA00022630"/>
    </source>
</evidence>
<feature type="domain" description="Riboflavin kinase" evidence="8">
    <location>
        <begin position="7"/>
        <end position="124"/>
    </location>
</feature>
<evidence type="ECO:0000256" key="1">
    <source>
        <dbReference type="ARBA" id="ARBA00012105"/>
    </source>
</evidence>
<dbReference type="PANTHER" id="PTHR22749:SF6">
    <property type="entry name" value="RIBOFLAVIN KINASE"/>
    <property type="match status" value="1"/>
</dbReference>
<dbReference type="Proteomes" id="UP000228503">
    <property type="component" value="Unassembled WGS sequence"/>
</dbReference>
<keyword evidence="3" id="KW-0288">FMN</keyword>
<sequence length="128" mass="14564">MNSQSVIFSFSGTVKKHLRRGTKLGYPTANIEVEPDTPEGIFVGFATIDSVRFQSLIFIGKALTFDEHDKKAEVFILDFNTNIYGKKLLVTVYKKLRDNIKFDSSGELIDQMKKDELQANVFFSTMIE</sequence>
<evidence type="ECO:0000256" key="4">
    <source>
        <dbReference type="ARBA" id="ARBA00022679"/>
    </source>
</evidence>
<dbReference type="GO" id="GO:0009231">
    <property type="term" value="P:riboflavin biosynthetic process"/>
    <property type="evidence" value="ECO:0007669"/>
    <property type="project" value="InterPro"/>
</dbReference>
<evidence type="ECO:0000256" key="3">
    <source>
        <dbReference type="ARBA" id="ARBA00022643"/>
    </source>
</evidence>
<dbReference type="InterPro" id="IPR023468">
    <property type="entry name" value="Riboflavin_kinase"/>
</dbReference>
<evidence type="ECO:0000313" key="10">
    <source>
        <dbReference type="Proteomes" id="UP000228503"/>
    </source>
</evidence>
<dbReference type="EC" id="2.7.1.26" evidence="1"/>
<accession>A0A2M7U170</accession>
<dbReference type="AlphaFoldDB" id="A0A2M7U170"/>
<dbReference type="SMART" id="SM00904">
    <property type="entry name" value="Flavokinase"/>
    <property type="match status" value="1"/>
</dbReference>
<evidence type="ECO:0000256" key="6">
    <source>
        <dbReference type="ARBA" id="ARBA00022840"/>
    </source>
</evidence>